<keyword evidence="2" id="KW-0812">Transmembrane</keyword>
<evidence type="ECO:0000259" key="3">
    <source>
        <dbReference type="PROSITE" id="PS50234"/>
    </source>
</evidence>
<feature type="transmembrane region" description="Helical" evidence="2">
    <location>
        <begin position="756"/>
        <end position="773"/>
    </location>
</feature>
<evidence type="ECO:0000256" key="2">
    <source>
        <dbReference type="SAM" id="Phobius"/>
    </source>
</evidence>
<dbReference type="PANTHER" id="PTHR10579:SF43">
    <property type="entry name" value="ZINC FINGER (C3HC4-TYPE RING FINGER) FAMILY PROTEIN"/>
    <property type="match status" value="1"/>
</dbReference>
<dbReference type="SMART" id="SM00327">
    <property type="entry name" value="VWA"/>
    <property type="match status" value="1"/>
</dbReference>
<dbReference type="Pfam" id="PF13519">
    <property type="entry name" value="VWA_2"/>
    <property type="match status" value="1"/>
</dbReference>
<gene>
    <name evidence="4" type="ORF">WJU22_00100</name>
</gene>
<feature type="region of interest" description="Disordered" evidence="1">
    <location>
        <begin position="75"/>
        <end position="94"/>
    </location>
</feature>
<dbReference type="InterPro" id="IPR051266">
    <property type="entry name" value="CLCR"/>
</dbReference>
<feature type="domain" description="VWFA" evidence="3">
    <location>
        <begin position="160"/>
        <end position="368"/>
    </location>
</feature>
<dbReference type="InterPro" id="IPR036465">
    <property type="entry name" value="vWFA_dom_sf"/>
</dbReference>
<name>A0ABZ2Z7D3_9BACT</name>
<reference evidence="4 5" key="1">
    <citation type="submission" date="2024-03" db="EMBL/GenBank/DDBJ databases">
        <title>Chitinophaga caseinilytica sp. nov., a casein hydrolysing bacterium isolated from forest soil.</title>
        <authorList>
            <person name="Lee D.S."/>
            <person name="Han D.M."/>
            <person name="Baek J.H."/>
            <person name="Choi D.G."/>
            <person name="Jeon J.H."/>
            <person name="Jeon C.O."/>
        </authorList>
    </citation>
    <scope>NUCLEOTIDE SEQUENCE [LARGE SCALE GENOMIC DNA]</scope>
    <source>
        <strain evidence="4 5">KACC 19118</strain>
    </source>
</reference>
<keyword evidence="2" id="KW-0472">Membrane</keyword>
<organism evidence="4 5">
    <name type="scientific">Chitinophaga caseinilytica</name>
    <dbReference type="NCBI Taxonomy" id="2267521"/>
    <lineage>
        <taxon>Bacteria</taxon>
        <taxon>Pseudomonadati</taxon>
        <taxon>Bacteroidota</taxon>
        <taxon>Chitinophagia</taxon>
        <taxon>Chitinophagales</taxon>
        <taxon>Chitinophagaceae</taxon>
        <taxon>Chitinophaga</taxon>
    </lineage>
</organism>
<dbReference type="RefSeq" id="WP_341841295.1">
    <property type="nucleotide sequence ID" value="NZ_CP149792.1"/>
</dbReference>
<keyword evidence="5" id="KW-1185">Reference proteome</keyword>
<keyword evidence="2" id="KW-1133">Transmembrane helix</keyword>
<dbReference type="Proteomes" id="UP001449657">
    <property type="component" value="Chromosome"/>
</dbReference>
<evidence type="ECO:0000313" key="4">
    <source>
        <dbReference type="EMBL" id="WZN46601.1"/>
    </source>
</evidence>
<proteinExistence type="predicted"/>
<dbReference type="InterPro" id="IPR002035">
    <property type="entry name" value="VWF_A"/>
</dbReference>
<protein>
    <submittedName>
        <fullName evidence="4">VWA domain-containing protein</fullName>
    </submittedName>
</protein>
<dbReference type="SUPFAM" id="SSF53300">
    <property type="entry name" value="vWA-like"/>
    <property type="match status" value="1"/>
</dbReference>
<evidence type="ECO:0000256" key="1">
    <source>
        <dbReference type="SAM" id="MobiDB-lite"/>
    </source>
</evidence>
<dbReference type="PANTHER" id="PTHR10579">
    <property type="entry name" value="CALCIUM-ACTIVATED CHLORIDE CHANNEL REGULATOR"/>
    <property type="match status" value="1"/>
</dbReference>
<dbReference type="EMBL" id="CP150096">
    <property type="protein sequence ID" value="WZN46601.1"/>
    <property type="molecule type" value="Genomic_DNA"/>
</dbReference>
<dbReference type="CDD" id="cd00198">
    <property type="entry name" value="vWFA"/>
    <property type="match status" value="1"/>
</dbReference>
<dbReference type="PROSITE" id="PS50234">
    <property type="entry name" value="VWFA"/>
    <property type="match status" value="1"/>
</dbReference>
<sequence>MKTPNYIVWKRGRKLLGFLLMLIFPSLVFSQYTVNIGSSQTINLPAVKVGDPIPPMSITIGVGGALGQVQWTIQDPAPPGLSGPDPGEFGFKKDGWKGKFPADEGASTPATGVMSVEGTPLVAGAWEINIRVRDVDNPSADIAVNSAQIKVVFEAVYPLDLVLVLDRSGSMTSRTSGEPTSPSRWQALKDAVSNFSNMYKEHAIPGSRLGIVYFHTDVSPVSPCCAVLKNVDGTLPAIVTGELATVNPADMTAIGLGMKEAVGKLNTPQRARGILLFTDGEQNIHPYVLTEGNGIEGQPPFPGGAGGIKIATIGIGSPAGEYHTVLMNLANNNRGKYNTTLNGMDYTPQPGGDDDGSLSMGSGFTQQFINMLSEFSPQLVTSSVNFVSSAGRTELAKFSLNKDVPKLVLEFTGNMQFSSTQLPYLRQLIEVKKNGLNIAQKARLSYVGNSTRNFLLVFDFGANEDTLTSGGDWEVAYFEPVIGVAATHVAANVPKSLRLGLNVVADDHYVDITSSFAPKAPRVKNQLKLTVNLTRLQIPLTGAIVKAAVIGPGKDVGDVLARNALIIKPNAADSTSPGVQKWEELMKDSAFRAQFKGNSNIVTLSHVADGKYEGTFDSLNVSGVYQIVYFVTAETPAMGKLERTFTEAVYVAFGDVDMAASNVVTQIVNGTLVMTFRPITSYGMYLGPAMGSAFSVSNPNITIQSVVDHQDGSYTITFGGKIEEETKLVVAGHEIYTGKLENAGKEPGSVMGLPQWLIWLLLLLIIIILFLLLRRKKK</sequence>
<dbReference type="Gene3D" id="3.40.50.410">
    <property type="entry name" value="von Willebrand factor, type A domain"/>
    <property type="match status" value="1"/>
</dbReference>
<evidence type="ECO:0000313" key="5">
    <source>
        <dbReference type="Proteomes" id="UP001449657"/>
    </source>
</evidence>
<accession>A0ABZ2Z7D3</accession>